<dbReference type="EMBL" id="JAPQKH010000003">
    <property type="protein sequence ID" value="KAJ5108744.1"/>
    <property type="molecule type" value="Genomic_DNA"/>
</dbReference>
<dbReference type="Pfam" id="PF00172">
    <property type="entry name" value="Zn_clus"/>
    <property type="match status" value="1"/>
</dbReference>
<evidence type="ECO:0000256" key="3">
    <source>
        <dbReference type="ARBA" id="ARBA00023163"/>
    </source>
</evidence>
<keyword evidence="4" id="KW-0539">Nucleus</keyword>
<comment type="caution">
    <text evidence="6">The sequence shown here is derived from an EMBL/GenBank/DDBJ whole genome shotgun (WGS) entry which is preliminary data.</text>
</comment>
<dbReference type="PROSITE" id="PS00463">
    <property type="entry name" value="ZN2_CY6_FUNGAL_1"/>
    <property type="match status" value="1"/>
</dbReference>
<dbReference type="SUPFAM" id="SSF57701">
    <property type="entry name" value="Zn2/Cys6 DNA-binding domain"/>
    <property type="match status" value="1"/>
</dbReference>
<evidence type="ECO:0000256" key="2">
    <source>
        <dbReference type="ARBA" id="ARBA00023125"/>
    </source>
</evidence>
<dbReference type="OrthoDB" id="4361382at2759"/>
<accession>A0A9W9FYB3</accession>
<keyword evidence="7" id="KW-1185">Reference proteome</keyword>
<keyword evidence="2" id="KW-0238">DNA-binding</keyword>
<proteinExistence type="predicted"/>
<evidence type="ECO:0000256" key="1">
    <source>
        <dbReference type="ARBA" id="ARBA00023015"/>
    </source>
</evidence>
<dbReference type="SMART" id="SM00066">
    <property type="entry name" value="GAL4"/>
    <property type="match status" value="1"/>
</dbReference>
<dbReference type="PROSITE" id="PS50048">
    <property type="entry name" value="ZN2_CY6_FUNGAL_2"/>
    <property type="match status" value="1"/>
</dbReference>
<dbReference type="Gene3D" id="4.10.240.10">
    <property type="entry name" value="Zn(2)-C6 fungal-type DNA-binding domain"/>
    <property type="match status" value="1"/>
</dbReference>
<reference evidence="6" key="1">
    <citation type="submission" date="2022-11" db="EMBL/GenBank/DDBJ databases">
        <authorList>
            <person name="Petersen C."/>
        </authorList>
    </citation>
    <scope>NUCLEOTIDE SEQUENCE</scope>
    <source>
        <strain evidence="6">IBT 30069</strain>
    </source>
</reference>
<evidence type="ECO:0000313" key="6">
    <source>
        <dbReference type="EMBL" id="KAJ5108744.1"/>
    </source>
</evidence>
<dbReference type="GO" id="GO:0003677">
    <property type="term" value="F:DNA binding"/>
    <property type="evidence" value="ECO:0007669"/>
    <property type="project" value="UniProtKB-KW"/>
</dbReference>
<evidence type="ECO:0000313" key="7">
    <source>
        <dbReference type="Proteomes" id="UP001149165"/>
    </source>
</evidence>
<sequence length="497" mass="55353">MRSHRKPPARAACLTCREAKIRCDGRQPCTRCSTRKLTCSYRPSRRGGVRRSRYSSELAAAQTSFLQQASPFIQASEHVRPGPTFPSNDQVSWTYDLESAINLLVPFRGIQNLDVQPNTIDLEISSHPLADNVEQGDFPLIRGYASDEEILEAYYIYIHQFLPLLPPPRSSQCHDTSFPIEPQTHPDGSPKTEFLPHWPSSSLTLAISAILALIPLSPGNHVCSGPSLSLRRSYAHLFAEAALNAADKELEEITRALSRPSGISGKIGNVDEHSRLFPILALCLLSIYEYCQRGSISRMRSRANQAVAAAMDLSLHSLGNASTEEERRTWWSAMIALYLSSIDQRTSPIISFSDPRITTHFPSFQGSSELWSMLLEAEQAFISVTHTFNDQINSSGIGALSSDTPEKILRLDTHLSDLAKKSSYIPKSVPGGPDSAASQNMRTISRLFIHCARIRLHRARAFMDIPIFLERYCDLTAIDDQNETNLPFLSLRTQDIA</sequence>
<dbReference type="GO" id="GO:0000981">
    <property type="term" value="F:DNA-binding transcription factor activity, RNA polymerase II-specific"/>
    <property type="evidence" value="ECO:0007669"/>
    <property type="project" value="InterPro"/>
</dbReference>
<evidence type="ECO:0000259" key="5">
    <source>
        <dbReference type="PROSITE" id="PS50048"/>
    </source>
</evidence>
<name>A0A9W9FYB3_9EURO</name>
<keyword evidence="1" id="KW-0805">Transcription regulation</keyword>
<dbReference type="Proteomes" id="UP001149165">
    <property type="component" value="Unassembled WGS sequence"/>
</dbReference>
<keyword evidence="3" id="KW-0804">Transcription</keyword>
<dbReference type="PANTHER" id="PTHR47431:SF5">
    <property type="entry name" value="ZN(II)2CYS6 TRANSCRIPTION FACTOR (EUROFUNG)"/>
    <property type="match status" value="1"/>
</dbReference>
<reference evidence="6" key="2">
    <citation type="journal article" date="2023" name="IMA Fungus">
        <title>Comparative genomic study of the Penicillium genus elucidates a diverse pangenome and 15 lateral gene transfer events.</title>
        <authorList>
            <person name="Petersen C."/>
            <person name="Sorensen T."/>
            <person name="Nielsen M.R."/>
            <person name="Sondergaard T.E."/>
            <person name="Sorensen J.L."/>
            <person name="Fitzpatrick D.A."/>
            <person name="Frisvad J.C."/>
            <person name="Nielsen K.L."/>
        </authorList>
    </citation>
    <scope>NUCLEOTIDE SEQUENCE</scope>
    <source>
        <strain evidence="6">IBT 30069</strain>
    </source>
</reference>
<dbReference type="GO" id="GO:0008270">
    <property type="term" value="F:zinc ion binding"/>
    <property type="evidence" value="ECO:0007669"/>
    <property type="project" value="InterPro"/>
</dbReference>
<protein>
    <recommendedName>
        <fullName evidence="5">Zn(2)-C6 fungal-type domain-containing protein</fullName>
    </recommendedName>
</protein>
<evidence type="ECO:0000256" key="4">
    <source>
        <dbReference type="ARBA" id="ARBA00023242"/>
    </source>
</evidence>
<dbReference type="PANTHER" id="PTHR47431">
    <property type="entry name" value="ZN(II)2CYS6 TRANSCRIPTION FACTOR (EUROFUNG)-RELATED"/>
    <property type="match status" value="1"/>
</dbReference>
<feature type="domain" description="Zn(2)-C6 fungal-type" evidence="5">
    <location>
        <begin position="12"/>
        <end position="41"/>
    </location>
</feature>
<dbReference type="CDD" id="cd12148">
    <property type="entry name" value="fungal_TF_MHR"/>
    <property type="match status" value="1"/>
</dbReference>
<dbReference type="CDD" id="cd00067">
    <property type="entry name" value="GAL4"/>
    <property type="match status" value="1"/>
</dbReference>
<organism evidence="6 7">
    <name type="scientific">Penicillium angulare</name>
    <dbReference type="NCBI Taxonomy" id="116970"/>
    <lineage>
        <taxon>Eukaryota</taxon>
        <taxon>Fungi</taxon>
        <taxon>Dikarya</taxon>
        <taxon>Ascomycota</taxon>
        <taxon>Pezizomycotina</taxon>
        <taxon>Eurotiomycetes</taxon>
        <taxon>Eurotiomycetidae</taxon>
        <taxon>Eurotiales</taxon>
        <taxon>Aspergillaceae</taxon>
        <taxon>Penicillium</taxon>
    </lineage>
</organism>
<dbReference type="InterPro" id="IPR001138">
    <property type="entry name" value="Zn2Cys6_DnaBD"/>
</dbReference>
<gene>
    <name evidence="6" type="ORF">N7456_005419</name>
</gene>
<dbReference type="AlphaFoldDB" id="A0A9W9FYB3"/>
<dbReference type="InterPro" id="IPR036864">
    <property type="entry name" value="Zn2-C6_fun-type_DNA-bd_sf"/>
</dbReference>